<gene>
    <name evidence="1" type="ORF">ACFYXI_05795</name>
</gene>
<name>A0ABW6SJE6_9ACTN</name>
<accession>A0ABW6SJE6</accession>
<comment type="caution">
    <text evidence="1">The sequence shown here is derived from an EMBL/GenBank/DDBJ whole genome shotgun (WGS) entry which is preliminary data.</text>
</comment>
<proteinExistence type="predicted"/>
<reference evidence="1 2" key="1">
    <citation type="submission" date="2024-10" db="EMBL/GenBank/DDBJ databases">
        <title>The Natural Products Discovery Center: Release of the First 8490 Sequenced Strains for Exploring Actinobacteria Biosynthetic Diversity.</title>
        <authorList>
            <person name="Kalkreuter E."/>
            <person name="Kautsar S.A."/>
            <person name="Yang D."/>
            <person name="Bader C.D."/>
            <person name="Teijaro C.N."/>
            <person name="Fluegel L."/>
            <person name="Davis C.M."/>
            <person name="Simpson J.R."/>
            <person name="Lauterbach L."/>
            <person name="Steele A.D."/>
            <person name="Gui C."/>
            <person name="Meng S."/>
            <person name="Li G."/>
            <person name="Viehrig K."/>
            <person name="Ye F."/>
            <person name="Su P."/>
            <person name="Kiefer A.F."/>
            <person name="Nichols A."/>
            <person name="Cepeda A.J."/>
            <person name="Yan W."/>
            <person name="Fan B."/>
            <person name="Jiang Y."/>
            <person name="Adhikari A."/>
            <person name="Zheng C.-J."/>
            <person name="Schuster L."/>
            <person name="Cowan T.M."/>
            <person name="Smanski M.J."/>
            <person name="Chevrette M.G."/>
            <person name="De Carvalho L.P.S."/>
            <person name="Shen B."/>
        </authorList>
    </citation>
    <scope>NUCLEOTIDE SEQUENCE [LARGE SCALE GENOMIC DNA]</scope>
    <source>
        <strain evidence="1 2">NPDC002173</strain>
    </source>
</reference>
<dbReference type="Gene3D" id="3.40.50.300">
    <property type="entry name" value="P-loop containing nucleotide triphosphate hydrolases"/>
    <property type="match status" value="1"/>
</dbReference>
<dbReference type="Pfam" id="PF13469">
    <property type="entry name" value="Sulfotransfer_3"/>
    <property type="match status" value="1"/>
</dbReference>
<protein>
    <submittedName>
        <fullName evidence="1">Sulfotransferase</fullName>
    </submittedName>
</protein>
<sequence length="317" mass="34761">MTDAQPLIFVGGLGRSGTTLLERLLGELPGAVPLGELVHLWARGVHADEPCGCGEPFSRCPFWGKVGDLAFGHWSAGEADRVLRLRARVDRTRRVPSLALRGFPASGSGRRAAELRAYVSAYTAVYAAAAQVADGRWMIDSSKHASLAYCLAAARETRPRLRVVHVVRDPRAVAASWRSDVTRPEDGRPMTRWAPGRTAVHWLAQNLAFELLRRRGVPVVRVRYEDLVRRPAETLRDLTAELRVPSGALPFLGDGEALLGVAHTVSGNPMRFAVGRVPFSERRVTLPLGRRLLVTALTWPLLLRYGYRVASRAEAGA</sequence>
<dbReference type="EMBL" id="JBIASD010000003">
    <property type="protein sequence ID" value="MFF3665089.1"/>
    <property type="molecule type" value="Genomic_DNA"/>
</dbReference>
<organism evidence="1 2">
    <name type="scientific">Microtetraspora malaysiensis</name>
    <dbReference type="NCBI Taxonomy" id="161358"/>
    <lineage>
        <taxon>Bacteria</taxon>
        <taxon>Bacillati</taxon>
        <taxon>Actinomycetota</taxon>
        <taxon>Actinomycetes</taxon>
        <taxon>Streptosporangiales</taxon>
        <taxon>Streptosporangiaceae</taxon>
        <taxon>Microtetraspora</taxon>
    </lineage>
</organism>
<evidence type="ECO:0000313" key="1">
    <source>
        <dbReference type="EMBL" id="MFF3665089.1"/>
    </source>
</evidence>
<dbReference type="SUPFAM" id="SSF52540">
    <property type="entry name" value="P-loop containing nucleoside triphosphate hydrolases"/>
    <property type="match status" value="1"/>
</dbReference>
<keyword evidence="2" id="KW-1185">Reference proteome</keyword>
<dbReference type="InterPro" id="IPR027417">
    <property type="entry name" value="P-loop_NTPase"/>
</dbReference>
<dbReference type="Proteomes" id="UP001602013">
    <property type="component" value="Unassembled WGS sequence"/>
</dbReference>
<evidence type="ECO:0000313" key="2">
    <source>
        <dbReference type="Proteomes" id="UP001602013"/>
    </source>
</evidence>
<dbReference type="RefSeq" id="WP_387409105.1">
    <property type="nucleotide sequence ID" value="NZ_JBIASD010000003.1"/>
</dbReference>